<dbReference type="AlphaFoldDB" id="R9PAD9"/>
<feature type="compositionally biased region" description="Polar residues" evidence="6">
    <location>
        <begin position="109"/>
        <end position="119"/>
    </location>
</feature>
<feature type="binding site" evidence="5">
    <location>
        <begin position="246"/>
        <end position="253"/>
    </location>
    <ligand>
        <name>ATP</name>
        <dbReference type="ChEBI" id="CHEBI:30616"/>
    </ligand>
</feature>
<evidence type="ECO:0000259" key="7">
    <source>
        <dbReference type="PROSITE" id="PS50067"/>
    </source>
</evidence>
<protein>
    <submittedName>
        <fullName evidence="8">Kinesin</fullName>
    </submittedName>
</protein>
<dbReference type="OrthoDB" id="123929at2759"/>
<dbReference type="SMART" id="SM00129">
    <property type="entry name" value="KISc"/>
    <property type="match status" value="1"/>
</dbReference>
<dbReference type="PANTHER" id="PTHR24115">
    <property type="entry name" value="KINESIN-RELATED"/>
    <property type="match status" value="1"/>
</dbReference>
<feature type="region of interest" description="Disordered" evidence="6">
    <location>
        <begin position="627"/>
        <end position="668"/>
    </location>
</feature>
<proteinExistence type="inferred from homology"/>
<dbReference type="GO" id="GO:0005871">
    <property type="term" value="C:kinesin complex"/>
    <property type="evidence" value="ECO:0007669"/>
    <property type="project" value="TreeGrafter"/>
</dbReference>
<dbReference type="PROSITE" id="PS00411">
    <property type="entry name" value="KINESIN_MOTOR_1"/>
    <property type="match status" value="1"/>
</dbReference>
<dbReference type="STRING" id="1305764.R9PAD9"/>
<keyword evidence="9" id="KW-1185">Reference proteome</keyword>
<feature type="compositionally biased region" description="Low complexity" evidence="6">
    <location>
        <begin position="647"/>
        <end position="656"/>
    </location>
</feature>
<feature type="compositionally biased region" description="Low complexity" evidence="6">
    <location>
        <begin position="969"/>
        <end position="986"/>
    </location>
</feature>
<dbReference type="SUPFAM" id="SSF52540">
    <property type="entry name" value="P-loop containing nucleoside triphosphate hydrolases"/>
    <property type="match status" value="1"/>
</dbReference>
<feature type="compositionally biased region" description="Acidic residues" evidence="6">
    <location>
        <begin position="923"/>
        <end position="941"/>
    </location>
</feature>
<dbReference type="HOGENOM" id="CLU_282128_0_0_1"/>
<sequence>MVKAASRHATPDGENENENGNDLALATPRPKSAQLLPSRNSMSNITNSLSSKRILPAHLQSAAKPALRGSLSSNATPQPRRKRTDAEPATVTPRPRAFVDKTSEMRKMQSVSDISRLTTASASSSDDSSRSADIEPVKAYLRIRPPAQDAPKESARPYIEVVSDTEVLMHPPAQHAYSSAHPGVRSRTASILPPTKYIFSKVFGNEPSSSSRAEQDMSQSAFFQHTTLPLVEALLQGESGLMFTYGVTNSGKSHTVMGNSSPGGAGILPRSLDVIFNSINGLESSATIQPVGVSGVQRAEKHSLTAESASNLGVNPFMIPSVSRRLLAEAPTRTPKPAKLIEHDPTKVAVDRNLRYSVFVSYVEIYNEKLFDLLDVSPGATLGRSESVRGSNWSLANMANAPPSSIPSSASITLNRKPLSLKNDHDNGGKYVAGLREIRVSSAQEARDLLHRGQENRAVFGTMANRASSRSHGIFTIKVIRHHGGLTNLSDDDLDSFTTARLSIVDLAGSERVANTGLASGDRLKEAGNINKSLMCLGQCLETLRKNQVRLMGTTDNGQAATVKRRVSIVPFRHSKLTELFQSFFVGEGKAVMIVNANPYDTGFDENSHVMKFSAIAKEVAVPRSMGPVTKMLPPLPPHKEDRASDSRSLPKSKSSIDVTTSGSEASADVTIVEDDEEYEDENHDSFVDMLVQKHEELRQKLYAAEMRCATIEAEVRKEMADEFEARLVELQEFYHTRMMNDAEENNKFTNRKIDLLVSTNARNEPELDADTSLERQLSDISMSDDEHYESGHDEAEVEGNLVARNRGFDRSMSEVSAGDSVFDDATEGEVSDSLAIDDSEDEQDASQLEESAILQPGRTPRRSAAKQINYAASEDSLTGLDEEDASQSESESGSEEESGSDAASVSDQDDNMSSAISAAGADESENDYSSESDSDNDADQADERKLNKRAAEQGKSQVFVEIPDSTPDDSLSSIASSSRLQQESDSSFDEENANSDSDEEEDRPAPPRRKSGRASGANSKATRGSNGSTATARGRRSSNKSRASSRDASILDQAGALTDLSDASMVMEETVTPKKKRKLRKKAAMQEDDYVEQIGDSSLVEAVYSNTSHNTSRASGASRASRSFNSRKSLRF</sequence>
<evidence type="ECO:0000256" key="2">
    <source>
        <dbReference type="ARBA" id="ARBA00022741"/>
    </source>
</evidence>
<dbReference type="EMBL" id="DF238820">
    <property type="protein sequence ID" value="GAC98314.1"/>
    <property type="molecule type" value="Genomic_DNA"/>
</dbReference>
<keyword evidence="1" id="KW-0493">Microtubule</keyword>
<name>R9PAD9_PSEHS</name>
<keyword evidence="3 5" id="KW-0067">ATP-binding</keyword>
<dbReference type="InterPro" id="IPR001752">
    <property type="entry name" value="Kinesin_motor_dom"/>
</dbReference>
<feature type="domain" description="Kinesin motor" evidence="7">
    <location>
        <begin position="136"/>
        <end position="620"/>
    </location>
</feature>
<dbReference type="PROSITE" id="PS50067">
    <property type="entry name" value="KINESIN_MOTOR_2"/>
    <property type="match status" value="1"/>
</dbReference>
<dbReference type="Proteomes" id="UP000014071">
    <property type="component" value="Unassembled WGS sequence"/>
</dbReference>
<dbReference type="CDD" id="cd01368">
    <property type="entry name" value="KISc_KIF23_like"/>
    <property type="match status" value="1"/>
</dbReference>
<feature type="compositionally biased region" description="Low complexity" evidence="6">
    <location>
        <begin position="1113"/>
        <end position="1133"/>
    </location>
</feature>
<feature type="compositionally biased region" description="Acidic residues" evidence="6">
    <location>
        <begin position="987"/>
        <end position="1003"/>
    </location>
</feature>
<dbReference type="GO" id="GO:0005634">
    <property type="term" value="C:nucleus"/>
    <property type="evidence" value="ECO:0007669"/>
    <property type="project" value="TreeGrafter"/>
</dbReference>
<dbReference type="GeneID" id="24111180"/>
<feature type="compositionally biased region" description="Polar residues" evidence="6">
    <location>
        <begin position="1017"/>
        <end position="1032"/>
    </location>
</feature>
<feature type="region of interest" description="Disordered" evidence="6">
    <location>
        <begin position="816"/>
        <end position="1065"/>
    </location>
</feature>
<reference evidence="9" key="1">
    <citation type="journal article" date="2013" name="Genome Announc.">
        <title>Draft genome sequence of the basidiomycetous yeast-like fungus Pseudozyma hubeiensis SY62, which produces an abundant amount of the biosurfactant mannosylerythritol lipids.</title>
        <authorList>
            <person name="Konishi M."/>
            <person name="Hatada Y."/>
            <person name="Horiuchi J."/>
        </authorList>
    </citation>
    <scope>NUCLEOTIDE SEQUENCE [LARGE SCALE GENOMIC DNA]</scope>
    <source>
        <strain evidence="9">SY62</strain>
    </source>
</reference>
<gene>
    <name evidence="8" type="ORF">PHSY_005907</name>
</gene>
<feature type="compositionally biased region" description="Acidic residues" evidence="6">
    <location>
        <begin position="822"/>
        <end position="845"/>
    </location>
</feature>
<evidence type="ECO:0000256" key="5">
    <source>
        <dbReference type="PROSITE-ProRule" id="PRU00283"/>
    </source>
</evidence>
<dbReference type="GO" id="GO:0005524">
    <property type="term" value="F:ATP binding"/>
    <property type="evidence" value="ECO:0007669"/>
    <property type="project" value="UniProtKB-UniRule"/>
</dbReference>
<dbReference type="PRINTS" id="PR00380">
    <property type="entry name" value="KINESINHEAVY"/>
</dbReference>
<dbReference type="eggNOG" id="KOG0247">
    <property type="taxonomic scope" value="Eukaryota"/>
</dbReference>
<dbReference type="GO" id="GO:0007018">
    <property type="term" value="P:microtubule-based movement"/>
    <property type="evidence" value="ECO:0007669"/>
    <property type="project" value="InterPro"/>
</dbReference>
<evidence type="ECO:0000256" key="6">
    <source>
        <dbReference type="SAM" id="MobiDB-lite"/>
    </source>
</evidence>
<feature type="compositionally biased region" description="Acidic residues" evidence="6">
    <location>
        <begin position="881"/>
        <end position="900"/>
    </location>
</feature>
<keyword evidence="4 5" id="KW-0505">Motor protein</keyword>
<feature type="region of interest" description="Disordered" evidence="6">
    <location>
        <begin position="62"/>
        <end position="133"/>
    </location>
</feature>
<feature type="compositionally biased region" description="Basic and acidic residues" evidence="6">
    <location>
        <begin position="97"/>
        <end position="107"/>
    </location>
</feature>
<dbReference type="Gene3D" id="3.40.850.10">
    <property type="entry name" value="Kinesin motor domain"/>
    <property type="match status" value="1"/>
</dbReference>
<dbReference type="InterPro" id="IPR027640">
    <property type="entry name" value="Kinesin-like_fam"/>
</dbReference>
<evidence type="ECO:0000256" key="3">
    <source>
        <dbReference type="ARBA" id="ARBA00022840"/>
    </source>
</evidence>
<evidence type="ECO:0000256" key="4">
    <source>
        <dbReference type="ARBA" id="ARBA00023175"/>
    </source>
</evidence>
<dbReference type="InterPro" id="IPR019821">
    <property type="entry name" value="Kinesin_motor_CS"/>
</dbReference>
<organism evidence="8 9">
    <name type="scientific">Pseudozyma hubeiensis (strain SY62)</name>
    <name type="common">Yeast</name>
    <dbReference type="NCBI Taxonomy" id="1305764"/>
    <lineage>
        <taxon>Eukaryota</taxon>
        <taxon>Fungi</taxon>
        <taxon>Dikarya</taxon>
        <taxon>Basidiomycota</taxon>
        <taxon>Ustilaginomycotina</taxon>
        <taxon>Ustilaginomycetes</taxon>
        <taxon>Ustilaginales</taxon>
        <taxon>Ustilaginaceae</taxon>
        <taxon>Pseudozyma</taxon>
    </lineage>
</organism>
<dbReference type="GO" id="GO:0005874">
    <property type="term" value="C:microtubule"/>
    <property type="evidence" value="ECO:0007669"/>
    <property type="project" value="UniProtKB-KW"/>
</dbReference>
<feature type="compositionally biased region" description="Basic and acidic residues" evidence="6">
    <location>
        <begin position="942"/>
        <end position="953"/>
    </location>
</feature>
<evidence type="ECO:0000313" key="9">
    <source>
        <dbReference type="Proteomes" id="UP000014071"/>
    </source>
</evidence>
<keyword evidence="2 5" id="KW-0547">Nucleotide-binding</keyword>
<dbReference type="GO" id="GO:0003777">
    <property type="term" value="F:microtubule motor activity"/>
    <property type="evidence" value="ECO:0007669"/>
    <property type="project" value="InterPro"/>
</dbReference>
<dbReference type="Pfam" id="PF00225">
    <property type="entry name" value="Kinesin"/>
    <property type="match status" value="1"/>
</dbReference>
<dbReference type="InterPro" id="IPR036961">
    <property type="entry name" value="Kinesin_motor_dom_sf"/>
</dbReference>
<dbReference type="GO" id="GO:0016887">
    <property type="term" value="F:ATP hydrolysis activity"/>
    <property type="evidence" value="ECO:0007669"/>
    <property type="project" value="TreeGrafter"/>
</dbReference>
<dbReference type="InterPro" id="IPR027417">
    <property type="entry name" value="P-loop_NTPase"/>
</dbReference>
<feature type="region of interest" description="Disordered" evidence="6">
    <location>
        <begin position="1"/>
        <end position="49"/>
    </location>
</feature>
<feature type="compositionally biased region" description="Polar residues" evidence="6">
    <location>
        <begin position="35"/>
        <end position="49"/>
    </location>
</feature>
<dbReference type="PANTHER" id="PTHR24115:SF1008">
    <property type="entry name" value="KINESIN-LIKE PROTEIN SUBITO"/>
    <property type="match status" value="1"/>
</dbReference>
<evidence type="ECO:0000313" key="8">
    <source>
        <dbReference type="EMBL" id="GAC98314.1"/>
    </source>
</evidence>
<comment type="similarity">
    <text evidence="5">Belongs to the TRAFAC class myosin-kinesin ATPase superfamily. Kinesin family.</text>
</comment>
<feature type="region of interest" description="Disordered" evidence="6">
    <location>
        <begin position="1107"/>
        <end position="1133"/>
    </location>
</feature>
<accession>R9PAD9</accession>
<evidence type="ECO:0000256" key="1">
    <source>
        <dbReference type="ARBA" id="ARBA00022701"/>
    </source>
</evidence>
<dbReference type="GO" id="GO:0008017">
    <property type="term" value="F:microtubule binding"/>
    <property type="evidence" value="ECO:0007669"/>
    <property type="project" value="InterPro"/>
</dbReference>
<dbReference type="RefSeq" id="XP_012191901.1">
    <property type="nucleotide sequence ID" value="XM_012336511.1"/>
</dbReference>